<dbReference type="CDD" id="cd03013">
    <property type="entry name" value="PRX5_like"/>
    <property type="match status" value="1"/>
</dbReference>
<dbReference type="GO" id="GO:0034599">
    <property type="term" value="P:cellular response to oxidative stress"/>
    <property type="evidence" value="ECO:0007669"/>
    <property type="project" value="InterPro"/>
</dbReference>
<dbReference type="GO" id="GO:0042744">
    <property type="term" value="P:hydrogen peroxide catabolic process"/>
    <property type="evidence" value="ECO:0007669"/>
    <property type="project" value="TreeGrafter"/>
</dbReference>
<dbReference type="PROSITE" id="PS51352">
    <property type="entry name" value="THIOREDOXIN_2"/>
    <property type="match status" value="1"/>
</dbReference>
<proteinExistence type="predicted"/>
<feature type="domain" description="Thioredoxin" evidence="3">
    <location>
        <begin position="1"/>
        <end position="166"/>
    </location>
</feature>
<evidence type="ECO:0000256" key="1">
    <source>
        <dbReference type="ARBA" id="ARBA00022559"/>
    </source>
</evidence>
<dbReference type="SUPFAM" id="SSF52833">
    <property type="entry name" value="Thioredoxin-like"/>
    <property type="match status" value="1"/>
</dbReference>
<dbReference type="InterPro" id="IPR013740">
    <property type="entry name" value="Redoxin"/>
</dbReference>
<evidence type="ECO:0000256" key="2">
    <source>
        <dbReference type="ARBA" id="ARBA00023002"/>
    </source>
</evidence>
<dbReference type="OrthoDB" id="18065at10239"/>
<dbReference type="EMBL" id="HQ316583">
    <property type="protein sequence ID" value="AGG54244.1"/>
    <property type="molecule type" value="Genomic_DNA"/>
</dbReference>
<dbReference type="GO" id="GO:0008379">
    <property type="term" value="F:thioredoxin peroxidase activity"/>
    <property type="evidence" value="ECO:0007669"/>
    <property type="project" value="InterPro"/>
</dbReference>
<dbReference type="Pfam" id="PF08534">
    <property type="entry name" value="Redoxin"/>
    <property type="match status" value="1"/>
</dbReference>
<evidence type="ECO:0000259" key="3">
    <source>
        <dbReference type="PROSITE" id="PS51352"/>
    </source>
</evidence>
<keyword evidence="5" id="KW-1185">Reference proteome</keyword>
<dbReference type="KEGG" id="vg:15013605"/>
<dbReference type="Gene3D" id="3.40.30.10">
    <property type="entry name" value="Glutaredoxin"/>
    <property type="match status" value="1"/>
</dbReference>
<dbReference type="PANTHER" id="PTHR10430">
    <property type="entry name" value="PEROXIREDOXIN"/>
    <property type="match status" value="1"/>
</dbReference>
<gene>
    <name evidence="4" type="ORF">CYXG_00180</name>
</gene>
<dbReference type="InterPro" id="IPR037944">
    <property type="entry name" value="PRX5-like"/>
</dbReference>
<dbReference type="GeneID" id="15013605"/>
<dbReference type="InterPro" id="IPR036249">
    <property type="entry name" value="Thioredoxin-like_sf"/>
</dbReference>
<dbReference type="InterPro" id="IPR013766">
    <property type="entry name" value="Thioredoxin_domain"/>
</dbReference>
<protein>
    <recommendedName>
        <fullName evidence="3">Thioredoxin domain-containing protein</fullName>
    </recommendedName>
</protein>
<keyword evidence="1" id="KW-0575">Peroxidase</keyword>
<accession>M1TUY3</accession>
<organism evidence="4 5">
    <name type="scientific">Synechococcus phage S-SSM4</name>
    <dbReference type="NCBI Taxonomy" id="536466"/>
    <lineage>
        <taxon>Viruses</taxon>
        <taxon>Duplodnaviria</taxon>
        <taxon>Heunggongvirae</taxon>
        <taxon>Uroviricota</taxon>
        <taxon>Caudoviricetes</taxon>
        <taxon>Pantevenvirales</taxon>
        <taxon>Kyanoviridae</taxon>
        <taxon>Greenvirus</taxon>
        <taxon>Greenvirus ssm4</taxon>
    </lineage>
</organism>
<name>M1TUY3_9CAUD</name>
<dbReference type="PANTHER" id="PTHR10430:SF16">
    <property type="entry name" value="PEROXIREDOXIN-5, MITOCHONDRIAL"/>
    <property type="match status" value="1"/>
</dbReference>
<dbReference type="RefSeq" id="YP_007677369.1">
    <property type="nucleotide sequence ID" value="NC_020875.1"/>
</dbReference>
<evidence type="ECO:0000313" key="5">
    <source>
        <dbReference type="Proteomes" id="UP000203282"/>
    </source>
</evidence>
<reference evidence="4 5" key="1">
    <citation type="submission" date="2010-03" db="EMBL/GenBank/DDBJ databases">
        <title>The Genome Sequence of Cyanophage S-SSM4.</title>
        <authorList>
            <consortium name="The Broad Institute Genome Sequencing Platform"/>
            <person name="Henn M.R."/>
            <person name="Sullivan M.S."/>
            <person name="Osburne M.S."/>
            <person name="Levin J."/>
            <person name="Malboeuf C."/>
            <person name="Casali M."/>
            <person name="Russ C."/>
            <person name="Lennon N."/>
            <person name="Erlich R."/>
            <person name="Young S.K."/>
            <person name="Koehrsen M."/>
            <person name="Yandava C."/>
            <person name="Zeng Q."/>
            <person name="Alvarado L."/>
            <person name="Anderson S."/>
            <person name="Berlin A."/>
            <person name="Borenstein D."/>
            <person name="Chen Z."/>
            <person name="Engels R."/>
            <person name="Freedman E."/>
            <person name="Gellesch M."/>
            <person name="Goldberg J."/>
            <person name="Green L."/>
            <person name="Griggs A."/>
            <person name="Gujja S."/>
            <person name="Heiman D."/>
            <person name="Hepburn T."/>
            <person name="Howarth C."/>
            <person name="Jen D."/>
            <person name="Larson L."/>
            <person name="Lewis B."/>
            <person name="Mehta T."/>
            <person name="Park D."/>
            <person name="Pearson M."/>
            <person name="Roberts A."/>
            <person name="Ryan E."/>
            <person name="Saif S."/>
            <person name="Shea T."/>
            <person name="Shenoy N."/>
            <person name="Sisk P."/>
            <person name="Stolte C."/>
            <person name="Sykes S."/>
            <person name="Walk T."/>
            <person name="White J."/>
            <person name="Yu Q."/>
            <person name="Coleman M.L."/>
            <person name="Huang K.H."/>
            <person name="Weigele P.R."/>
            <person name="DeFrancesco A.S."/>
            <person name="Kern S.E."/>
            <person name="Thompson L.R."/>
            <person name="Fu R."/>
            <person name="Hombeck B."/>
            <person name="Chisholm S.W."/>
            <person name="Haas B."/>
            <person name="Nusbaum C."/>
            <person name="Galagan J."/>
            <person name="Birren B."/>
        </authorList>
    </citation>
    <scope>NUCLEOTIDE SEQUENCE [LARGE SCALE GENOMIC DNA]</scope>
    <source>
        <strain evidence="4 5">S-SSM4</strain>
    </source>
</reference>
<sequence>MQEIPDTIFHYRIDDNWVDRSVTDLFQGKRVVVFSLPGAFTTICSTKQLPSFEEAYDEFISLGIDEVYCISVNDSFVMNAWFKDQGIKKVKAIPDGNAFFTGQMNQLVLKNNLGFGFRSWRYAMVVNDTIIEQLWEEPGKIDDAEDDPYTTTDPQTVLSYLKENDT</sequence>
<dbReference type="Proteomes" id="UP000203282">
    <property type="component" value="Segment"/>
</dbReference>
<keyword evidence="2" id="KW-0560">Oxidoreductase</keyword>
<evidence type="ECO:0000313" key="4">
    <source>
        <dbReference type="EMBL" id="AGG54244.1"/>
    </source>
</evidence>